<comment type="subcellular location">
    <subcellularLocation>
        <location evidence="1">Membrane</location>
        <topology evidence="1">Single-pass membrane protein</topology>
    </subcellularLocation>
</comment>
<dbReference type="SUPFAM" id="SSF51126">
    <property type="entry name" value="Pectin lyase-like"/>
    <property type="match status" value="1"/>
</dbReference>
<dbReference type="RefSeq" id="WP_184306846.1">
    <property type="nucleotide sequence ID" value="NZ_JACHXU010000017.1"/>
</dbReference>
<name>A0A7W5E1Y8_9BACT</name>
<dbReference type="SUPFAM" id="SSF49313">
    <property type="entry name" value="Cadherin-like"/>
    <property type="match status" value="6"/>
</dbReference>
<keyword evidence="5" id="KW-0106">Calcium</keyword>
<feature type="domain" description="Cadherin" evidence="9">
    <location>
        <begin position="2475"/>
        <end position="2578"/>
    </location>
</feature>
<dbReference type="Pfam" id="PF00028">
    <property type="entry name" value="Cadherin"/>
    <property type="match status" value="5"/>
</dbReference>
<evidence type="ECO:0000256" key="5">
    <source>
        <dbReference type="ARBA" id="ARBA00022837"/>
    </source>
</evidence>
<dbReference type="GO" id="GO:0016477">
    <property type="term" value="P:cell migration"/>
    <property type="evidence" value="ECO:0007669"/>
    <property type="project" value="TreeGrafter"/>
</dbReference>
<dbReference type="Gene3D" id="2.60.40.2700">
    <property type="match status" value="1"/>
</dbReference>
<feature type="compositionally biased region" description="Low complexity" evidence="8">
    <location>
        <begin position="2974"/>
        <end position="2985"/>
    </location>
</feature>
<feature type="domain" description="Cadherin" evidence="9">
    <location>
        <begin position="2372"/>
        <end position="2475"/>
    </location>
</feature>
<dbReference type="InterPro" id="IPR053786">
    <property type="entry name" value="LEPRxLL_CS"/>
</dbReference>
<dbReference type="InterPro" id="IPR011042">
    <property type="entry name" value="6-blade_b-propeller_TolB-like"/>
</dbReference>
<dbReference type="Gene3D" id="2.160.20.10">
    <property type="entry name" value="Single-stranded right-handed beta-helix, Pectin lyase-like"/>
    <property type="match status" value="1"/>
</dbReference>
<dbReference type="InterPro" id="IPR011050">
    <property type="entry name" value="Pectin_lyase_fold/virulence"/>
</dbReference>
<evidence type="ECO:0000256" key="6">
    <source>
        <dbReference type="ARBA" id="ARBA00022989"/>
    </source>
</evidence>
<feature type="domain" description="Cadherin" evidence="9">
    <location>
        <begin position="2578"/>
        <end position="2686"/>
    </location>
</feature>
<keyword evidence="7" id="KW-0472">Membrane</keyword>
<gene>
    <name evidence="10" type="ORF">FHS27_004538</name>
</gene>
<dbReference type="InterPro" id="IPR006626">
    <property type="entry name" value="PbH1"/>
</dbReference>
<dbReference type="InterPro" id="IPR012334">
    <property type="entry name" value="Pectin_lyas_fold"/>
</dbReference>
<evidence type="ECO:0000256" key="4">
    <source>
        <dbReference type="ARBA" id="ARBA00022737"/>
    </source>
</evidence>
<keyword evidence="3" id="KW-0732">Signal</keyword>
<evidence type="ECO:0000256" key="2">
    <source>
        <dbReference type="ARBA" id="ARBA00022692"/>
    </source>
</evidence>
<feature type="compositionally biased region" description="Basic and acidic residues" evidence="8">
    <location>
        <begin position="3208"/>
        <end position="3220"/>
    </location>
</feature>
<dbReference type="InterPro" id="IPR020894">
    <property type="entry name" value="Cadherin_CS"/>
</dbReference>
<comment type="caution">
    <text evidence="10">The sequence shown here is derived from an EMBL/GenBank/DDBJ whole genome shotgun (WGS) entry which is preliminary data.</text>
</comment>
<feature type="compositionally biased region" description="Polar residues" evidence="8">
    <location>
        <begin position="3094"/>
        <end position="3103"/>
    </location>
</feature>
<dbReference type="Proteomes" id="UP000536179">
    <property type="component" value="Unassembled WGS sequence"/>
</dbReference>
<feature type="region of interest" description="Disordered" evidence="8">
    <location>
        <begin position="3077"/>
        <end position="3103"/>
    </location>
</feature>
<feature type="compositionally biased region" description="Basic and acidic residues" evidence="8">
    <location>
        <begin position="3031"/>
        <end position="3041"/>
    </location>
</feature>
<keyword evidence="6" id="KW-1133">Transmembrane helix</keyword>
<evidence type="ECO:0000256" key="3">
    <source>
        <dbReference type="ARBA" id="ARBA00022729"/>
    </source>
</evidence>
<feature type="domain" description="Cadherin" evidence="9">
    <location>
        <begin position="2681"/>
        <end position="2782"/>
    </location>
</feature>
<feature type="region of interest" description="Disordered" evidence="8">
    <location>
        <begin position="3202"/>
        <end position="3226"/>
    </location>
</feature>
<dbReference type="InterPro" id="IPR015919">
    <property type="entry name" value="Cadherin-like_sf"/>
</dbReference>
<evidence type="ECO:0000313" key="10">
    <source>
        <dbReference type="EMBL" id="MBB3208706.1"/>
    </source>
</evidence>
<dbReference type="Pfam" id="PF18911">
    <property type="entry name" value="PKD_4"/>
    <property type="match status" value="1"/>
</dbReference>
<feature type="region of interest" description="Disordered" evidence="8">
    <location>
        <begin position="2965"/>
        <end position="3047"/>
    </location>
</feature>
<dbReference type="GO" id="GO:0016342">
    <property type="term" value="C:catenin complex"/>
    <property type="evidence" value="ECO:0007669"/>
    <property type="project" value="TreeGrafter"/>
</dbReference>
<feature type="region of interest" description="Disordered" evidence="8">
    <location>
        <begin position="2761"/>
        <end position="2780"/>
    </location>
</feature>
<evidence type="ECO:0000256" key="1">
    <source>
        <dbReference type="ARBA" id="ARBA00004167"/>
    </source>
</evidence>
<feature type="domain" description="Cadherin" evidence="9">
    <location>
        <begin position="2269"/>
        <end position="2372"/>
    </location>
</feature>
<dbReference type="CDD" id="cd00146">
    <property type="entry name" value="PKD"/>
    <property type="match status" value="1"/>
</dbReference>
<keyword evidence="2" id="KW-0812">Transmembrane</keyword>
<dbReference type="EMBL" id="JACHXU010000017">
    <property type="protein sequence ID" value="MBB3208706.1"/>
    <property type="molecule type" value="Genomic_DNA"/>
</dbReference>
<feature type="compositionally biased region" description="Acidic residues" evidence="8">
    <location>
        <begin position="2993"/>
        <end position="3021"/>
    </location>
</feature>
<dbReference type="InterPro" id="IPR035986">
    <property type="entry name" value="PKD_dom_sf"/>
</dbReference>
<dbReference type="SUPFAM" id="SSF101898">
    <property type="entry name" value="NHL repeat"/>
    <property type="match status" value="1"/>
</dbReference>
<dbReference type="InterPro" id="IPR059226">
    <property type="entry name" value="Choice_anch_Q_dom"/>
</dbReference>
<proteinExistence type="predicted"/>
<dbReference type="NCBIfam" id="NF012209">
    <property type="entry name" value="LEPR-8K"/>
    <property type="match status" value="1"/>
</dbReference>
<dbReference type="SMART" id="SM00710">
    <property type="entry name" value="PbH1"/>
    <property type="match status" value="11"/>
</dbReference>
<dbReference type="GO" id="GO:0007156">
    <property type="term" value="P:homophilic cell adhesion via plasma membrane adhesion molecules"/>
    <property type="evidence" value="ECO:0007669"/>
    <property type="project" value="InterPro"/>
</dbReference>
<dbReference type="SMART" id="SM00112">
    <property type="entry name" value="CA"/>
    <property type="match status" value="6"/>
</dbReference>
<keyword evidence="4" id="KW-0677">Repeat</keyword>
<dbReference type="PANTHER" id="PTHR24027">
    <property type="entry name" value="CADHERIN-23"/>
    <property type="match status" value="1"/>
</dbReference>
<dbReference type="Gene3D" id="2.60.40.10">
    <property type="entry name" value="Immunoglobulins"/>
    <property type="match status" value="2"/>
</dbReference>
<dbReference type="Pfam" id="PF14252">
    <property type="entry name" value="DUF4347"/>
    <property type="match status" value="1"/>
</dbReference>
<evidence type="ECO:0000313" key="11">
    <source>
        <dbReference type="Proteomes" id="UP000536179"/>
    </source>
</evidence>
<organism evidence="10 11">
    <name type="scientific">Aporhodopirellula rubra</name>
    <dbReference type="NCBI Taxonomy" id="980271"/>
    <lineage>
        <taxon>Bacteria</taxon>
        <taxon>Pseudomonadati</taxon>
        <taxon>Planctomycetota</taxon>
        <taxon>Planctomycetia</taxon>
        <taxon>Pirellulales</taxon>
        <taxon>Pirellulaceae</taxon>
        <taxon>Aporhodopirellula</taxon>
    </lineage>
</organism>
<keyword evidence="11" id="KW-1185">Reference proteome</keyword>
<dbReference type="InterPro" id="IPR013783">
    <property type="entry name" value="Ig-like_fold"/>
</dbReference>
<dbReference type="SUPFAM" id="SSF49299">
    <property type="entry name" value="PKD domain"/>
    <property type="match status" value="1"/>
</dbReference>
<dbReference type="GO" id="GO:0045296">
    <property type="term" value="F:cadherin binding"/>
    <property type="evidence" value="ECO:0007669"/>
    <property type="project" value="TreeGrafter"/>
</dbReference>
<dbReference type="PROSITE" id="PS50268">
    <property type="entry name" value="CADHERIN_2"/>
    <property type="match status" value="6"/>
</dbReference>
<dbReference type="PROSITE" id="PS00232">
    <property type="entry name" value="CADHERIN_1"/>
    <property type="match status" value="2"/>
</dbReference>
<dbReference type="InterPro" id="IPR000601">
    <property type="entry name" value="PKD_dom"/>
</dbReference>
<dbReference type="PRINTS" id="PR00205">
    <property type="entry name" value="CADHERIN"/>
</dbReference>
<dbReference type="Pfam" id="PF17963">
    <property type="entry name" value="Big_9"/>
    <property type="match status" value="1"/>
</dbReference>
<reference evidence="10 11" key="1">
    <citation type="submission" date="2020-08" db="EMBL/GenBank/DDBJ databases">
        <title>Genomic Encyclopedia of Type Strains, Phase III (KMG-III): the genomes of soil and plant-associated and newly described type strains.</title>
        <authorList>
            <person name="Whitman W."/>
        </authorList>
    </citation>
    <scope>NUCLEOTIDE SEQUENCE [LARGE SCALE GENOMIC DNA]</scope>
    <source>
        <strain evidence="10 11">CECT 8075</strain>
    </source>
</reference>
<dbReference type="PANTHER" id="PTHR24027:SF422">
    <property type="entry name" value="CADHERIN DOMAIN-CONTAINING PROTEIN"/>
    <property type="match status" value="1"/>
</dbReference>
<evidence type="ECO:0000256" key="7">
    <source>
        <dbReference type="ARBA" id="ARBA00023136"/>
    </source>
</evidence>
<evidence type="ECO:0000259" key="9">
    <source>
        <dbReference type="PROSITE" id="PS50268"/>
    </source>
</evidence>
<dbReference type="GO" id="GO:0008013">
    <property type="term" value="F:beta-catenin binding"/>
    <property type="evidence" value="ECO:0007669"/>
    <property type="project" value="TreeGrafter"/>
</dbReference>
<dbReference type="InterPro" id="IPR039808">
    <property type="entry name" value="Cadherin"/>
</dbReference>
<dbReference type="CDD" id="cd11304">
    <property type="entry name" value="Cadherin_repeat"/>
    <property type="match status" value="6"/>
</dbReference>
<accession>A0A7W5E1Y8</accession>
<dbReference type="GO" id="GO:0005509">
    <property type="term" value="F:calcium ion binding"/>
    <property type="evidence" value="ECO:0007669"/>
    <property type="project" value="InterPro"/>
</dbReference>
<dbReference type="CDD" id="cd05819">
    <property type="entry name" value="NHL"/>
    <property type="match status" value="1"/>
</dbReference>
<dbReference type="Gene3D" id="2.120.10.30">
    <property type="entry name" value="TolB, C-terminal domain"/>
    <property type="match status" value="1"/>
</dbReference>
<dbReference type="Gene3D" id="2.60.40.60">
    <property type="entry name" value="Cadherins"/>
    <property type="match status" value="6"/>
</dbReference>
<dbReference type="NCBIfam" id="NF041518">
    <property type="entry name" value="choice_anch_Q"/>
    <property type="match status" value="1"/>
</dbReference>
<dbReference type="InterPro" id="IPR002126">
    <property type="entry name" value="Cadherin-like_dom"/>
</dbReference>
<evidence type="ECO:0000256" key="8">
    <source>
        <dbReference type="SAM" id="MobiDB-lite"/>
    </source>
</evidence>
<dbReference type="InterPro" id="IPR025592">
    <property type="entry name" value="DUF4347"/>
</dbReference>
<protein>
    <recommendedName>
        <fullName evidence="9">Cadherin domain-containing protein</fullName>
    </recommendedName>
</protein>
<feature type="domain" description="Cadherin" evidence="9">
    <location>
        <begin position="2170"/>
        <end position="2269"/>
    </location>
</feature>
<feature type="compositionally biased region" description="Polar residues" evidence="8">
    <location>
        <begin position="2765"/>
        <end position="2775"/>
    </location>
</feature>
<sequence length="3226" mass="329538">MPGTKTNDWWLRLRMTADEVATRIRSQHRPRSIAASASRSLRLTNLEPRLLFSATPIDPAVMSGDDAAVVMQVEASSDQNTAAQSDEDASVQTIAEPAQQSGHEIILIDSSVPELQALLDDLDESRPNAEVYVLQGDRDGIDQITEILDGRSGVQSLHLVSHAEDGAVKLGQTWLGQSNLDGYAGSIASWQSALASDADVLLYGCDLASSEDGRTLVESIGALTGADVAASTNDTGNAEFDADWQFEYHTGQVDTQVAFSEQFQDAWLHKLASLTINVDTFSDVVDGGDAFTSLREAIIQANANAGGDTTINLLAGTYTRSLNAAGEENAASGDLDIREDVTIVGAGAGLTIIDAGYNDRVFDVHDGHLTISDLTITAGVASGGGGAVNVDDSAANLTLNRVILTDNGASEGAAIASVGTINLTDVEISNNGGSVSTIKGGGIYNDGTAVLNRVTLSGNAADAGGAIYNENSSISMSLTNVTISGNQAASNGGGIYNKNSSLTIVNSTITLNSADTAGGIYTNGSPLPTLLNTIVSGNSIVTANADISGTISSSGNNLIGDTTGAVGLIGSDITGVSALLDPLSDNGGYVQTHALMTGSLAINAGAISGTPTVDARGVTRDGATDIGAYEAASTTFVVTTTADSGAGSLRQAIIDANSLAGADVIEFNISGTGVHVITPLSALPAITDAVTIDATTDDSFAANGNRPAIVLAGTSAGAGTDAFVLSSTADGSVIRGLVIQDWGGDGIEIQLGSDHNRIVGNYIGRLNTSGTDSGAGTGNDGNGILIYGASNHIGGATLEDRNVISGNATNGIQISGSSATGNDALGNYIGVTAAGNVALGNGNTGVLINANATLNQIGSAGFGNVISGNVNGVQIFDGGTMNNVVLGNYIGVDSTATITVGNTSQGVQIGGGAANNVIGGDLSTDANVISGNGTSAVEITGSGTSSNEVRGNYIGTNSGGILDLGNGIHGIRIQDNAMDNVIGGTGVGDGNVIAFNTTHGVSIVGGASGNAVMGNAIYGSGEIGIDINDDSVTPNDIDDVDSGTNGLLNFPVISCVVQNGADLDITFGADLASGTFRIEFFENPSGIDASGHGEGQIYLGTATIVSTGAAGIESFTATLSGVTATSIVGVTATATEDRGGGYFGNTSEFSTAFTTAAEFINTGEIRVNDTTTNTQETSGETRGSQKAVAISANGDYVVVWSSDSQDGSGWGVYAQKFNSSGTALSGEILVSQTTTNDQMGARVGAADDGSFVVTWSWDAAGDPQAVMARRFAADGSAIDDEFIVNSTVAGKQSNSSIAVNASGQFIITWEGPGIGDTDGIYYRRFNADGTSIDAVEVRANVDDLGAENTPDVAMNDVGQFAIAWEAAGEIYVRHYDVDGLMVATATHHDLMVDETSSNAYGPSIAMDASGRTVVAYRTPGIATVGAGIWVKAFDLSGVVRHSYFSPSTGVGINSTSPSVDADDYGNFIIVYHGSTNSDGDGDSVKYQIYDADANEVSAETQVNVSTDGDQQLASVAMLDANNFVVVWSGEGDQSGQEDTSGVFARQFHFEPADVDLDADDSSGATGRDYDTTFVAEGGAVAIVDSDATITQGDDANIDSLIVTIEDLQDGTDEVLAAVTTGTSITASYADGILTLSGTDTVAHYQQVLRTITYNNSASSPTAGSRTITYFARAGASLSGIATTHLTVTVPPNVAPTADAGGAYTIYEGGSVNLDASGSSDSDGTITTYMWDLDNDGDFEGANDLTTASSSLTVTWSELVAAGINEGGAEAGGGTDYTVGLRITDDDGDVTDVTTTITVNDVAPTLVVSGDATTESGATYTLNLATVDPGNDTISSWTINWGDGTIEDVGAVASVTHVYTAVGFTHNILVSATDADGTYLQNELLVTNYAGDSIYRFSATSGNLIEEFADGDGIDAPVGLVIGPDGALYLSGDSSKDVLRYNAETGAFIDTFVSSGASGLSDAEGIAFGPDGNLYVADYGGKRVMRFDGNTGAYIDDFVAASSGGLNNPYGLLFGPDGNLYVNSYTEDNVLRFDGVTGAFIDTFVSAESGGLDTPEQMVFGPDGNLYIASSNTDEVLRYDGTTGAFIDAFVTAQLGGLDRPTGLTFGPDGNLYVADYEDGAVLRYDGSSGAFIDEYVAAGAGSFDTPAFMDFLPKHQVTVVANTAVGAVSDTNVSANEVAEDAIVGASVGITAFADDVDGETVSYSLDDDAGGLFQINASSGVVTVKSTLNYEANTSHDIVVRATSADTTFSTAGFTINVTDVNDVAPTVDAAQAFNVNENASNTTSLGYVAATDPDTVGALTNWAITAGNNDGIFAINSGTGELTILDNANLDRESSSSYTLTVRVEDGVNTSTTETISVTVNDVNDVAPVIAASQTFNVDEDAANNASLGTVVATDSDSVGALGNWTITAGNDDGVFSINTTTGELTVSDNTNLDRESAASYTLSIRVDDGTNTSATETISITIDDVNDNTPIITSSQSFSVDEDAANTTSLGTVVGSDPDTSGSLRNWAITAGNDDGVFAIDASSGELTVVDNSNLDFESVENYTLTIQVEDGLNTSTTETISISVNDLNDNAPVIAGSQTFSVDENAADATSLGTVVASDADTVGGLTNWAITSGNDDGIFAIDASTGELTVTDNTNLDFESTGSYTLSIEVQDGTNTSSTQTVTVSVNDINESPTITLTPVVATIDENADTSSAITVATITVNDDGLGAETLTLSGADEGMFEIDGNNLRLKAGVTLDFESNASLDVTVSVDDASIPGTPDDSQSHTITVQDRNDPATGDAVISGTNVEGETLSVDVSSIADEDGLGPFTFQWTRDGVAIGGANAATYVIDADDIGSVIRVEVSFTDGGVNGETIVSAPTATIVAANVAPTLSDYRTAGTTGQPKVVPASVFESLADDLDGDSLTAILVTPPSSGTVTVMPSGLFTFTPAPGFVGQVTFEWMANDGLVNSNVATVTLEFTPVIPPPTPKSTAAAEGDAGSDSSEKANEEPAESDTSESESESTSEDDSSTESSDSESNDAVQSGVRGETKAESRSEQGSESANVVEVAIESQATTQNKQVSPTDALIKQLSESFTTQTTRKSRVSGGQGPDSSGPLSDYQTRNLVMADFALMTRPGAMWDQLDNYQKDVDSRIQGDLIVVGSAGAAASSFTVGVVAWALRSGFLVSGLIAHMPAWSGVDPLLIMNGLSGGSAAGAAGSETLEQLMDRQNKEVEQSDHATPPS</sequence>